<organism evidence="2 3">
    <name type="scientific">Trichonephila clavipes</name>
    <name type="common">Golden silk orbweaver</name>
    <name type="synonym">Nephila clavipes</name>
    <dbReference type="NCBI Taxonomy" id="2585209"/>
    <lineage>
        <taxon>Eukaryota</taxon>
        <taxon>Metazoa</taxon>
        <taxon>Ecdysozoa</taxon>
        <taxon>Arthropoda</taxon>
        <taxon>Chelicerata</taxon>
        <taxon>Arachnida</taxon>
        <taxon>Araneae</taxon>
        <taxon>Araneomorphae</taxon>
        <taxon>Entelegynae</taxon>
        <taxon>Araneoidea</taxon>
        <taxon>Nephilidae</taxon>
        <taxon>Trichonephila</taxon>
    </lineage>
</organism>
<feature type="transmembrane region" description="Helical" evidence="1">
    <location>
        <begin position="120"/>
        <end position="138"/>
    </location>
</feature>
<keyword evidence="3" id="KW-1185">Reference proteome</keyword>
<reference evidence="2" key="1">
    <citation type="submission" date="2020-08" db="EMBL/GenBank/DDBJ databases">
        <title>Multicomponent nature underlies the extraordinary mechanical properties of spider dragline silk.</title>
        <authorList>
            <person name="Kono N."/>
            <person name="Nakamura H."/>
            <person name="Mori M."/>
            <person name="Yoshida Y."/>
            <person name="Ohtoshi R."/>
            <person name="Malay A.D."/>
            <person name="Moran D.A.P."/>
            <person name="Tomita M."/>
            <person name="Numata K."/>
            <person name="Arakawa K."/>
        </authorList>
    </citation>
    <scope>NUCLEOTIDE SEQUENCE</scope>
</reference>
<proteinExistence type="predicted"/>
<accession>A0A8X6S981</accession>
<evidence type="ECO:0000313" key="3">
    <source>
        <dbReference type="Proteomes" id="UP000887159"/>
    </source>
</evidence>
<sequence>MLDLTCINPSARRAFSGISTRTHDSGHELVTRAISQPKTFGEKFAKCRNTSLKIILINDEDWNTLKKLEVVHTLEKSANLWPSGYGYEVIAGVLRVRARKSLKNRRVEELIQVKSVKFKALLLAWCGILGMVVPAQVLTMM</sequence>
<comment type="caution">
    <text evidence="2">The sequence shown here is derived from an EMBL/GenBank/DDBJ whole genome shotgun (WGS) entry which is preliminary data.</text>
</comment>
<keyword evidence="1" id="KW-1133">Transmembrane helix</keyword>
<dbReference type="EMBL" id="BMAU01021284">
    <property type="protein sequence ID" value="GFY08831.1"/>
    <property type="molecule type" value="Genomic_DNA"/>
</dbReference>
<evidence type="ECO:0000313" key="2">
    <source>
        <dbReference type="EMBL" id="GFY08831.1"/>
    </source>
</evidence>
<gene>
    <name evidence="2" type="ORF">TNCV_4660241</name>
</gene>
<dbReference type="AlphaFoldDB" id="A0A8X6S981"/>
<keyword evidence="1" id="KW-0812">Transmembrane</keyword>
<name>A0A8X6S981_TRICX</name>
<keyword evidence="1" id="KW-0472">Membrane</keyword>
<dbReference type="Proteomes" id="UP000887159">
    <property type="component" value="Unassembled WGS sequence"/>
</dbReference>
<protein>
    <submittedName>
        <fullName evidence="2">Uncharacterized protein</fullName>
    </submittedName>
</protein>
<evidence type="ECO:0000256" key="1">
    <source>
        <dbReference type="SAM" id="Phobius"/>
    </source>
</evidence>